<evidence type="ECO:0000313" key="9">
    <source>
        <dbReference type="Proteomes" id="UP000271889"/>
    </source>
</evidence>
<dbReference type="InterPro" id="IPR003439">
    <property type="entry name" value="ABC_transporter-like_ATP-bd"/>
</dbReference>
<evidence type="ECO:0000256" key="1">
    <source>
        <dbReference type="ARBA" id="ARBA00004141"/>
    </source>
</evidence>
<proteinExistence type="inferred from homology"/>
<dbReference type="PANTHER" id="PTHR48041">
    <property type="entry name" value="ABC TRANSPORTER G FAMILY MEMBER 28"/>
    <property type="match status" value="1"/>
</dbReference>
<dbReference type="GO" id="GO:0005886">
    <property type="term" value="C:plasma membrane"/>
    <property type="evidence" value="ECO:0007669"/>
    <property type="project" value="TreeGrafter"/>
</dbReference>
<organism evidence="8 9">
    <name type="scientific">Cylicostephanus goldi</name>
    <name type="common">Nematode worm</name>
    <dbReference type="NCBI Taxonomy" id="71465"/>
    <lineage>
        <taxon>Eukaryota</taxon>
        <taxon>Metazoa</taxon>
        <taxon>Ecdysozoa</taxon>
        <taxon>Nematoda</taxon>
        <taxon>Chromadorea</taxon>
        <taxon>Rhabditida</taxon>
        <taxon>Rhabditina</taxon>
        <taxon>Rhabditomorpha</taxon>
        <taxon>Strongyloidea</taxon>
        <taxon>Strongylidae</taxon>
        <taxon>Cylicostephanus</taxon>
    </lineage>
</organism>
<comment type="subcellular location">
    <subcellularLocation>
        <location evidence="1">Membrane</location>
        <topology evidence="1">Multi-pass membrane protein</topology>
    </subcellularLocation>
</comment>
<reference evidence="8 9" key="1">
    <citation type="submission" date="2018-11" db="EMBL/GenBank/DDBJ databases">
        <authorList>
            <consortium name="Pathogen Informatics"/>
        </authorList>
    </citation>
    <scope>NUCLEOTIDE SEQUENCE [LARGE SCALE GENOMIC DNA]</scope>
</reference>
<dbReference type="GO" id="GO:0042626">
    <property type="term" value="F:ATPase-coupled transmembrane transporter activity"/>
    <property type="evidence" value="ECO:0007669"/>
    <property type="project" value="TreeGrafter"/>
</dbReference>
<dbReference type="Pfam" id="PF00005">
    <property type="entry name" value="ABC_tran"/>
    <property type="match status" value="1"/>
</dbReference>
<evidence type="ECO:0000256" key="6">
    <source>
        <dbReference type="ARBA" id="ARBA00023136"/>
    </source>
</evidence>
<dbReference type="InterPro" id="IPR050352">
    <property type="entry name" value="ABCG_transporters"/>
</dbReference>
<keyword evidence="3" id="KW-0813">Transport</keyword>
<evidence type="ECO:0000256" key="3">
    <source>
        <dbReference type="ARBA" id="ARBA00022448"/>
    </source>
</evidence>
<gene>
    <name evidence="8" type="ORF">CGOC_LOCUS1387</name>
</gene>
<evidence type="ECO:0000259" key="7">
    <source>
        <dbReference type="Pfam" id="PF00005"/>
    </source>
</evidence>
<dbReference type="Proteomes" id="UP000271889">
    <property type="component" value="Unassembled WGS sequence"/>
</dbReference>
<keyword evidence="9" id="KW-1185">Reference proteome</keyword>
<feature type="domain" description="ABC transporter" evidence="7">
    <location>
        <begin position="34"/>
        <end position="107"/>
    </location>
</feature>
<dbReference type="GO" id="GO:0005524">
    <property type="term" value="F:ATP binding"/>
    <property type="evidence" value="ECO:0007669"/>
    <property type="project" value="InterPro"/>
</dbReference>
<sequence>MLESTAKRIMTQERITVVWEDMKVRSKNGRQILNGISGVALPGEVVAVMGASASGKTVFLNALLHRNLRGLIVEGDVLVNGQRIGSTITSVSAYVEQEDIFVGTLTVSFLLITYMRTQSFEL</sequence>
<evidence type="ECO:0000256" key="2">
    <source>
        <dbReference type="ARBA" id="ARBA00005814"/>
    </source>
</evidence>
<dbReference type="AlphaFoldDB" id="A0A3P6RXD1"/>
<evidence type="ECO:0000256" key="4">
    <source>
        <dbReference type="ARBA" id="ARBA00022692"/>
    </source>
</evidence>
<dbReference type="GO" id="GO:0016887">
    <property type="term" value="F:ATP hydrolysis activity"/>
    <property type="evidence" value="ECO:0007669"/>
    <property type="project" value="InterPro"/>
</dbReference>
<evidence type="ECO:0000256" key="5">
    <source>
        <dbReference type="ARBA" id="ARBA00022989"/>
    </source>
</evidence>
<name>A0A3P6RXD1_CYLGO</name>
<comment type="similarity">
    <text evidence="2">Belongs to the ABC transporter superfamily. ABCG family. Eye pigment precursor importer (TC 3.A.1.204) subfamily.</text>
</comment>
<dbReference type="SUPFAM" id="SSF52540">
    <property type="entry name" value="P-loop containing nucleoside triphosphate hydrolases"/>
    <property type="match status" value="1"/>
</dbReference>
<protein>
    <recommendedName>
        <fullName evidence="7">ABC transporter domain-containing protein</fullName>
    </recommendedName>
</protein>
<keyword evidence="5" id="KW-1133">Transmembrane helix</keyword>
<dbReference type="OrthoDB" id="66620at2759"/>
<dbReference type="Gene3D" id="3.40.50.300">
    <property type="entry name" value="P-loop containing nucleotide triphosphate hydrolases"/>
    <property type="match status" value="1"/>
</dbReference>
<keyword evidence="4" id="KW-0812">Transmembrane</keyword>
<dbReference type="EMBL" id="UYRV01002548">
    <property type="protein sequence ID" value="VDK48844.1"/>
    <property type="molecule type" value="Genomic_DNA"/>
</dbReference>
<evidence type="ECO:0000313" key="8">
    <source>
        <dbReference type="EMBL" id="VDK48844.1"/>
    </source>
</evidence>
<dbReference type="PANTHER" id="PTHR48041:SF131">
    <property type="entry name" value="ABC TRANSPORTER DOMAIN-CONTAINING PROTEIN"/>
    <property type="match status" value="1"/>
</dbReference>
<accession>A0A3P6RXD1</accession>
<keyword evidence="6" id="KW-0472">Membrane</keyword>
<dbReference type="InterPro" id="IPR027417">
    <property type="entry name" value="P-loop_NTPase"/>
</dbReference>